<evidence type="ECO:0000313" key="3">
    <source>
        <dbReference type="Proteomes" id="UP000593579"/>
    </source>
</evidence>
<keyword evidence="1" id="KW-0472">Membrane</keyword>
<name>A0A7J9BE81_GOSGO</name>
<feature type="transmembrane region" description="Helical" evidence="1">
    <location>
        <begin position="12"/>
        <end position="30"/>
    </location>
</feature>
<gene>
    <name evidence="2" type="ORF">Gogos_017982</name>
</gene>
<organism evidence="2 3">
    <name type="scientific">Gossypium gossypioides</name>
    <name type="common">Mexican cotton</name>
    <name type="synonym">Selera gossypioides</name>
    <dbReference type="NCBI Taxonomy" id="34282"/>
    <lineage>
        <taxon>Eukaryota</taxon>
        <taxon>Viridiplantae</taxon>
        <taxon>Streptophyta</taxon>
        <taxon>Embryophyta</taxon>
        <taxon>Tracheophyta</taxon>
        <taxon>Spermatophyta</taxon>
        <taxon>Magnoliopsida</taxon>
        <taxon>eudicotyledons</taxon>
        <taxon>Gunneridae</taxon>
        <taxon>Pentapetalae</taxon>
        <taxon>rosids</taxon>
        <taxon>malvids</taxon>
        <taxon>Malvales</taxon>
        <taxon>Malvaceae</taxon>
        <taxon>Malvoideae</taxon>
        <taxon>Gossypium</taxon>
    </lineage>
</organism>
<proteinExistence type="predicted"/>
<dbReference type="Proteomes" id="UP000593579">
    <property type="component" value="Unassembled WGS sequence"/>
</dbReference>
<reference evidence="2 3" key="1">
    <citation type="journal article" date="2019" name="Genome Biol. Evol.">
        <title>Insights into the evolution of the New World diploid cottons (Gossypium, subgenus Houzingenia) based on genome sequencing.</title>
        <authorList>
            <person name="Grover C.E."/>
            <person name="Arick M.A. 2nd"/>
            <person name="Thrash A."/>
            <person name="Conover J.L."/>
            <person name="Sanders W.S."/>
            <person name="Peterson D.G."/>
            <person name="Frelichowski J.E."/>
            <person name="Scheffler J.A."/>
            <person name="Scheffler B.E."/>
            <person name="Wendel J.F."/>
        </authorList>
    </citation>
    <scope>NUCLEOTIDE SEQUENCE [LARGE SCALE GENOMIC DNA]</scope>
    <source>
        <strain evidence="2">5</strain>
        <tissue evidence="2">Leaf</tissue>
    </source>
</reference>
<dbReference type="AlphaFoldDB" id="A0A7J9BE81"/>
<accession>A0A7J9BE81</accession>
<keyword evidence="1" id="KW-0812">Transmembrane</keyword>
<keyword evidence="3" id="KW-1185">Reference proteome</keyword>
<dbReference type="OrthoDB" id="946349at2759"/>
<sequence length="88" mass="10107">MWYCFKTSHPLNFASIIFLNLLEIVTLLLSSNKTLCYGMFLSHILCTLRINISIDPGRAINSFIEISTANSCNWKLDDKGNWVCKFDQ</sequence>
<evidence type="ECO:0000256" key="1">
    <source>
        <dbReference type="SAM" id="Phobius"/>
    </source>
</evidence>
<evidence type="ECO:0000313" key="2">
    <source>
        <dbReference type="EMBL" id="MBA0734029.1"/>
    </source>
</evidence>
<comment type="caution">
    <text evidence="2">The sequence shown here is derived from an EMBL/GenBank/DDBJ whole genome shotgun (WGS) entry which is preliminary data.</text>
</comment>
<dbReference type="EMBL" id="JABEZY010000002">
    <property type="protein sequence ID" value="MBA0734029.1"/>
    <property type="molecule type" value="Genomic_DNA"/>
</dbReference>
<keyword evidence="1" id="KW-1133">Transmembrane helix</keyword>
<protein>
    <submittedName>
        <fullName evidence="2">Uncharacterized protein</fullName>
    </submittedName>
</protein>